<accession>A0A810PUP9</accession>
<dbReference type="CDD" id="cd18081">
    <property type="entry name" value="RlmH-like"/>
    <property type="match status" value="1"/>
</dbReference>
<comment type="subcellular location">
    <subcellularLocation>
        <location evidence="7">Cytoplasm</location>
    </subcellularLocation>
</comment>
<dbReference type="GO" id="GO:0070038">
    <property type="term" value="F:rRNA (pseudouridine-N3-)-methyltransferase activity"/>
    <property type="evidence" value="ECO:0007669"/>
    <property type="project" value="UniProtKB-UniRule"/>
</dbReference>
<comment type="similarity">
    <text evidence="6 7">Belongs to the RNA methyltransferase RlmH family.</text>
</comment>
<dbReference type="Pfam" id="PF02590">
    <property type="entry name" value="SPOUT_MTase"/>
    <property type="match status" value="1"/>
</dbReference>
<organism evidence="8 9">
    <name type="scientific">Vescimonas fastidiosa</name>
    <dbReference type="NCBI Taxonomy" id="2714353"/>
    <lineage>
        <taxon>Bacteria</taxon>
        <taxon>Bacillati</taxon>
        <taxon>Bacillota</taxon>
        <taxon>Clostridia</taxon>
        <taxon>Eubacteriales</taxon>
        <taxon>Oscillospiraceae</taxon>
        <taxon>Vescimonas</taxon>
    </lineage>
</organism>
<keyword evidence="4 7" id="KW-0808">Transferase</keyword>
<keyword evidence="9" id="KW-1185">Reference proteome</keyword>
<dbReference type="InterPro" id="IPR029026">
    <property type="entry name" value="tRNA_m1G_MTases_N"/>
</dbReference>
<dbReference type="InterPro" id="IPR029028">
    <property type="entry name" value="Alpha/beta_knot_MTases"/>
</dbReference>
<dbReference type="SUPFAM" id="SSF75217">
    <property type="entry name" value="alpha/beta knot"/>
    <property type="match status" value="1"/>
</dbReference>
<proteinExistence type="inferred from homology"/>
<feature type="binding site" evidence="7">
    <location>
        <position position="77"/>
    </location>
    <ligand>
        <name>S-adenosyl-L-methionine</name>
        <dbReference type="ChEBI" id="CHEBI:59789"/>
    </ligand>
</feature>
<comment type="subunit">
    <text evidence="7">Homodimer.</text>
</comment>
<dbReference type="Gene3D" id="3.40.1280.10">
    <property type="match status" value="1"/>
</dbReference>
<evidence type="ECO:0000256" key="1">
    <source>
        <dbReference type="ARBA" id="ARBA00022490"/>
    </source>
</evidence>
<evidence type="ECO:0000313" key="9">
    <source>
        <dbReference type="Proteomes" id="UP000681343"/>
    </source>
</evidence>
<name>A0A810PUP9_9FIRM</name>
<protein>
    <recommendedName>
        <fullName evidence="7">Ribosomal RNA large subunit methyltransferase H</fullName>
        <ecNumber evidence="7">2.1.1.177</ecNumber>
    </recommendedName>
    <alternativeName>
        <fullName evidence="7">23S rRNA (pseudouridine1915-N3)-methyltransferase</fullName>
    </alternativeName>
    <alternativeName>
        <fullName evidence="7">23S rRNA m3Psi1915 methyltransferase</fullName>
    </alternativeName>
    <alternativeName>
        <fullName evidence="7">rRNA (pseudouridine-N3-)-methyltransferase RlmH</fullName>
    </alternativeName>
</protein>
<evidence type="ECO:0000256" key="7">
    <source>
        <dbReference type="HAMAP-Rule" id="MF_00658"/>
    </source>
</evidence>
<evidence type="ECO:0000256" key="6">
    <source>
        <dbReference type="ARBA" id="ARBA00038303"/>
    </source>
</evidence>
<dbReference type="PANTHER" id="PTHR33603">
    <property type="entry name" value="METHYLTRANSFERASE"/>
    <property type="match status" value="1"/>
</dbReference>
<dbReference type="EC" id="2.1.1.177" evidence="7"/>
<comment type="catalytic activity">
    <reaction evidence="7">
        <text>pseudouridine(1915) in 23S rRNA + S-adenosyl-L-methionine = N(3)-methylpseudouridine(1915) in 23S rRNA + S-adenosyl-L-homocysteine + H(+)</text>
        <dbReference type="Rhea" id="RHEA:42752"/>
        <dbReference type="Rhea" id="RHEA-COMP:10221"/>
        <dbReference type="Rhea" id="RHEA-COMP:10222"/>
        <dbReference type="ChEBI" id="CHEBI:15378"/>
        <dbReference type="ChEBI" id="CHEBI:57856"/>
        <dbReference type="ChEBI" id="CHEBI:59789"/>
        <dbReference type="ChEBI" id="CHEBI:65314"/>
        <dbReference type="ChEBI" id="CHEBI:74486"/>
        <dbReference type="EC" id="2.1.1.177"/>
    </reaction>
</comment>
<evidence type="ECO:0000256" key="3">
    <source>
        <dbReference type="ARBA" id="ARBA00022603"/>
    </source>
</evidence>
<dbReference type="HAMAP" id="MF_00658">
    <property type="entry name" value="23SrRNA_methyltr_H"/>
    <property type="match status" value="1"/>
</dbReference>
<dbReference type="AlphaFoldDB" id="A0A810PUP9"/>
<keyword evidence="1 7" id="KW-0963">Cytoplasm</keyword>
<keyword evidence="3 7" id="KW-0489">Methyltransferase</keyword>
<dbReference type="GO" id="GO:0005737">
    <property type="term" value="C:cytoplasm"/>
    <property type="evidence" value="ECO:0007669"/>
    <property type="project" value="UniProtKB-SubCell"/>
</dbReference>
<feature type="binding site" evidence="7">
    <location>
        <begin position="128"/>
        <end position="133"/>
    </location>
    <ligand>
        <name>S-adenosyl-L-methionine</name>
        <dbReference type="ChEBI" id="CHEBI:59789"/>
    </ligand>
</feature>
<gene>
    <name evidence="7 8" type="primary">rlmH</name>
    <name evidence="8" type="ORF">MM35RIKEN_00440</name>
</gene>
<keyword evidence="2 7" id="KW-0698">rRNA processing</keyword>
<dbReference type="PANTHER" id="PTHR33603:SF1">
    <property type="entry name" value="RIBOSOMAL RNA LARGE SUBUNIT METHYLTRANSFERASE H"/>
    <property type="match status" value="1"/>
</dbReference>
<dbReference type="Proteomes" id="UP000681343">
    <property type="component" value="Chromosome"/>
</dbReference>
<dbReference type="InterPro" id="IPR003742">
    <property type="entry name" value="RlmH-like"/>
</dbReference>
<dbReference type="RefSeq" id="WP_212818265.1">
    <property type="nucleotide sequence ID" value="NZ_AP023415.1"/>
</dbReference>
<feature type="binding site" evidence="7">
    <location>
        <position position="109"/>
    </location>
    <ligand>
        <name>S-adenosyl-L-methionine</name>
        <dbReference type="ChEBI" id="CHEBI:59789"/>
    </ligand>
</feature>
<dbReference type="NCBIfam" id="NF000985">
    <property type="entry name" value="PRK00103.1-3"/>
    <property type="match status" value="1"/>
</dbReference>
<dbReference type="EMBL" id="AP023415">
    <property type="protein sequence ID" value="BCK77852.1"/>
    <property type="molecule type" value="Genomic_DNA"/>
</dbReference>
<evidence type="ECO:0000313" key="8">
    <source>
        <dbReference type="EMBL" id="BCK77852.1"/>
    </source>
</evidence>
<comment type="function">
    <text evidence="7">Specifically methylates the pseudouridine at position 1915 (m3Psi1915) in 23S rRNA.</text>
</comment>
<evidence type="ECO:0000256" key="5">
    <source>
        <dbReference type="ARBA" id="ARBA00022691"/>
    </source>
</evidence>
<dbReference type="PIRSF" id="PIRSF004505">
    <property type="entry name" value="MT_bac"/>
    <property type="match status" value="1"/>
</dbReference>
<evidence type="ECO:0000256" key="4">
    <source>
        <dbReference type="ARBA" id="ARBA00022679"/>
    </source>
</evidence>
<keyword evidence="5 7" id="KW-0949">S-adenosyl-L-methionine</keyword>
<dbReference type="KEGG" id="vfa:MM35RIKEN_00440"/>
<evidence type="ECO:0000256" key="2">
    <source>
        <dbReference type="ARBA" id="ARBA00022552"/>
    </source>
</evidence>
<reference evidence="8" key="1">
    <citation type="submission" date="2020-09" db="EMBL/GenBank/DDBJ databases">
        <title>New species isolated from human feces.</title>
        <authorList>
            <person name="Kitahara M."/>
            <person name="Shigeno Y."/>
            <person name="Shime M."/>
            <person name="Matsumoto Y."/>
            <person name="Nakamura S."/>
            <person name="Motooka D."/>
            <person name="Fukuoka S."/>
            <person name="Nishikawa H."/>
            <person name="Benno Y."/>
        </authorList>
    </citation>
    <scope>NUCLEOTIDE SEQUENCE</scope>
    <source>
        <strain evidence="8">MM35</strain>
    </source>
</reference>
<sequence>MQKITVLCVGKLKEKFYLDATAEYAKRLSRYCKLDILELPESRLPEEPSPAQIQQALDAEAAAITAKLPKGGALVALCIEGTPCSSEEMSRKMQQLAVSGKTQLTFLIGGSVGLSENLKRRADWKLSMSPMTFPHHLARVMLLEQIYRAFQIRQGTKYHK</sequence>